<dbReference type="AlphaFoldDB" id="A0A0F9BE89"/>
<dbReference type="EMBL" id="LAZR01052530">
    <property type="protein sequence ID" value="KKK82741.1"/>
    <property type="molecule type" value="Genomic_DNA"/>
</dbReference>
<name>A0A0F9BE89_9ZZZZ</name>
<gene>
    <name evidence="1" type="ORF">LCGC14_2800370</name>
</gene>
<evidence type="ECO:0000313" key="1">
    <source>
        <dbReference type="EMBL" id="KKK82741.1"/>
    </source>
</evidence>
<proteinExistence type="predicted"/>
<feature type="non-terminal residue" evidence="1">
    <location>
        <position position="1"/>
    </location>
</feature>
<comment type="caution">
    <text evidence="1">The sequence shown here is derived from an EMBL/GenBank/DDBJ whole genome shotgun (WGS) entry which is preliminary data.</text>
</comment>
<organism evidence="1">
    <name type="scientific">marine sediment metagenome</name>
    <dbReference type="NCBI Taxonomy" id="412755"/>
    <lineage>
        <taxon>unclassified sequences</taxon>
        <taxon>metagenomes</taxon>
        <taxon>ecological metagenomes</taxon>
    </lineage>
</organism>
<sequence length="108" mass="11867">AMDVWLSTSRDRHGKEVVNGFVVSAVTIDQFDGTQYLLIYSVHAWASASDLAYMSALETLKRHARSRGCSKIVGYTKDSRIIELIKALGGGTDYVVITVEVGDEVDKL</sequence>
<reference evidence="1" key="1">
    <citation type="journal article" date="2015" name="Nature">
        <title>Complex archaea that bridge the gap between prokaryotes and eukaryotes.</title>
        <authorList>
            <person name="Spang A."/>
            <person name="Saw J.H."/>
            <person name="Jorgensen S.L."/>
            <person name="Zaremba-Niedzwiedzka K."/>
            <person name="Martijn J."/>
            <person name="Lind A.E."/>
            <person name="van Eijk R."/>
            <person name="Schleper C."/>
            <person name="Guy L."/>
            <person name="Ettema T.J."/>
        </authorList>
    </citation>
    <scope>NUCLEOTIDE SEQUENCE</scope>
</reference>
<protein>
    <submittedName>
        <fullName evidence="1">Uncharacterized protein</fullName>
    </submittedName>
</protein>
<accession>A0A0F9BE89</accession>